<dbReference type="AlphaFoldDB" id="A0A1Y1XEU6"/>
<gene>
    <name evidence="1" type="ORF">BCR32DRAFT_277286</name>
</gene>
<protein>
    <submittedName>
        <fullName evidence="1">Uncharacterized protein</fullName>
    </submittedName>
</protein>
<reference evidence="1 2" key="1">
    <citation type="submission" date="2016-08" db="EMBL/GenBank/DDBJ databases">
        <title>A Parts List for Fungal Cellulosomes Revealed by Comparative Genomics.</title>
        <authorList>
            <consortium name="DOE Joint Genome Institute"/>
            <person name="Haitjema C.H."/>
            <person name="Gilmore S.P."/>
            <person name="Henske J.K."/>
            <person name="Solomon K.V."/>
            <person name="De Groot R."/>
            <person name="Kuo A."/>
            <person name="Mondo S.J."/>
            <person name="Salamov A.A."/>
            <person name="Labutti K."/>
            <person name="Zhao Z."/>
            <person name="Chiniquy J."/>
            <person name="Barry K."/>
            <person name="Brewer H.M."/>
            <person name="Purvine S.O."/>
            <person name="Wright A.T."/>
            <person name="Boxma B."/>
            <person name="Van Alen T."/>
            <person name="Hackstein J.H."/>
            <person name="Baker S.E."/>
            <person name="Grigoriev I.V."/>
            <person name="O'Malley M.A."/>
        </authorList>
    </citation>
    <scope>NUCLEOTIDE SEQUENCE [LARGE SCALE GENOMIC DNA]</scope>
    <source>
        <strain evidence="1 2">S4</strain>
    </source>
</reference>
<comment type="caution">
    <text evidence="1">The sequence shown here is derived from an EMBL/GenBank/DDBJ whole genome shotgun (WGS) entry which is preliminary data.</text>
</comment>
<dbReference type="Proteomes" id="UP000193944">
    <property type="component" value="Unassembled WGS sequence"/>
</dbReference>
<reference evidence="1 2" key="2">
    <citation type="submission" date="2016-08" db="EMBL/GenBank/DDBJ databases">
        <title>Pervasive Adenine N6-methylation of Active Genes in Fungi.</title>
        <authorList>
            <consortium name="DOE Joint Genome Institute"/>
            <person name="Mondo S.J."/>
            <person name="Dannebaum R.O."/>
            <person name="Kuo R.C."/>
            <person name="Labutti K."/>
            <person name="Haridas S."/>
            <person name="Kuo A."/>
            <person name="Salamov A."/>
            <person name="Ahrendt S.R."/>
            <person name="Lipzen A."/>
            <person name="Sullivan W."/>
            <person name="Andreopoulos W.B."/>
            <person name="Clum A."/>
            <person name="Lindquist E."/>
            <person name="Daum C."/>
            <person name="Ramamoorthy G.K."/>
            <person name="Gryganskyi A."/>
            <person name="Culley D."/>
            <person name="Magnuson J.K."/>
            <person name="James T.Y."/>
            <person name="O'Malley M.A."/>
            <person name="Stajich J.E."/>
            <person name="Spatafora J.W."/>
            <person name="Visel A."/>
            <person name="Grigoriev I.V."/>
        </authorList>
    </citation>
    <scope>NUCLEOTIDE SEQUENCE [LARGE SCALE GENOMIC DNA]</scope>
    <source>
        <strain evidence="1 2">S4</strain>
    </source>
</reference>
<organism evidence="1 2">
    <name type="scientific">Anaeromyces robustus</name>
    <dbReference type="NCBI Taxonomy" id="1754192"/>
    <lineage>
        <taxon>Eukaryota</taxon>
        <taxon>Fungi</taxon>
        <taxon>Fungi incertae sedis</taxon>
        <taxon>Chytridiomycota</taxon>
        <taxon>Chytridiomycota incertae sedis</taxon>
        <taxon>Neocallimastigomycetes</taxon>
        <taxon>Neocallimastigales</taxon>
        <taxon>Neocallimastigaceae</taxon>
        <taxon>Anaeromyces</taxon>
    </lineage>
</organism>
<dbReference type="EMBL" id="MCFG01000055">
    <property type="protein sequence ID" value="ORX84301.1"/>
    <property type="molecule type" value="Genomic_DNA"/>
</dbReference>
<evidence type="ECO:0000313" key="1">
    <source>
        <dbReference type="EMBL" id="ORX84301.1"/>
    </source>
</evidence>
<accession>A0A1Y1XEU6</accession>
<name>A0A1Y1XEU6_9FUNG</name>
<evidence type="ECO:0000313" key="2">
    <source>
        <dbReference type="Proteomes" id="UP000193944"/>
    </source>
</evidence>
<proteinExistence type="predicted"/>
<keyword evidence="2" id="KW-1185">Reference proteome</keyword>
<sequence length="60" mass="6643">MASYLNCDQIYGFSERIINNGSYKKGNGNVCLNYQTESGTYSKSPFLQMPDPISNPSGIE</sequence>